<sequence>MVTISLRPSLAGDRDISGEWSIRRCGVTLFSDLSLVQAIRLARDVARDEYLRLQRPTCVEMPGMHFAIVLACYTGVGDERANEALVA</sequence>
<protein>
    <submittedName>
        <fullName evidence="1">Uncharacterized protein</fullName>
    </submittedName>
</protein>
<comment type="caution">
    <text evidence="1">The sequence shown here is derived from an EMBL/GenBank/DDBJ whole genome shotgun (WGS) entry which is preliminary data.</text>
</comment>
<accession>A0ABW0QLZ1</accession>
<reference evidence="2" key="1">
    <citation type="journal article" date="2019" name="Int. J. Syst. Evol. Microbiol.">
        <title>The Global Catalogue of Microorganisms (GCM) 10K type strain sequencing project: providing services to taxonomists for standard genome sequencing and annotation.</title>
        <authorList>
            <consortium name="The Broad Institute Genomics Platform"/>
            <consortium name="The Broad Institute Genome Sequencing Center for Infectious Disease"/>
            <person name="Wu L."/>
            <person name="Ma J."/>
        </authorList>
    </citation>
    <scope>NUCLEOTIDE SEQUENCE [LARGE SCALE GENOMIC DNA]</scope>
    <source>
        <strain evidence="2">CGMCC 1.16619</strain>
    </source>
</reference>
<keyword evidence="2" id="KW-1185">Reference proteome</keyword>
<dbReference type="EMBL" id="JBHSNF010000001">
    <property type="protein sequence ID" value="MFC5525738.1"/>
    <property type="molecule type" value="Genomic_DNA"/>
</dbReference>
<organism evidence="1 2">
    <name type="scientific">Rhodanobacter ginsengisoli</name>
    <dbReference type="NCBI Taxonomy" id="418646"/>
    <lineage>
        <taxon>Bacteria</taxon>
        <taxon>Pseudomonadati</taxon>
        <taxon>Pseudomonadota</taxon>
        <taxon>Gammaproteobacteria</taxon>
        <taxon>Lysobacterales</taxon>
        <taxon>Rhodanobacteraceae</taxon>
        <taxon>Rhodanobacter</taxon>
    </lineage>
</organism>
<evidence type="ECO:0000313" key="1">
    <source>
        <dbReference type="EMBL" id="MFC5525738.1"/>
    </source>
</evidence>
<dbReference type="Proteomes" id="UP001596114">
    <property type="component" value="Unassembled WGS sequence"/>
</dbReference>
<dbReference type="RefSeq" id="WP_377319109.1">
    <property type="nucleotide sequence ID" value="NZ_JBHSNF010000001.1"/>
</dbReference>
<proteinExistence type="predicted"/>
<gene>
    <name evidence="1" type="ORF">ACFPPA_08270</name>
</gene>
<name>A0ABW0QLZ1_9GAMM</name>
<evidence type="ECO:0000313" key="2">
    <source>
        <dbReference type="Proteomes" id="UP001596114"/>
    </source>
</evidence>